<protein>
    <submittedName>
        <fullName evidence="1">Uncharacterized protein</fullName>
    </submittedName>
</protein>
<dbReference type="EMBL" id="CP007174">
    <property type="protein sequence ID" value="AIF82270.1"/>
    <property type="molecule type" value="Genomic_DNA"/>
</dbReference>
<accession>A0A075MMB3</accession>
<name>A0A075MMB3_9ARCH</name>
<dbReference type="AlphaFoldDB" id="A0A075MMB3"/>
<organism evidence="1 2">
    <name type="scientific">Candidatus Nitrososphaera evergladensis SR1</name>
    <dbReference type="NCBI Taxonomy" id="1459636"/>
    <lineage>
        <taxon>Archaea</taxon>
        <taxon>Nitrososphaerota</taxon>
        <taxon>Nitrososphaeria</taxon>
        <taxon>Nitrososphaerales</taxon>
        <taxon>Nitrososphaeraceae</taxon>
        <taxon>Nitrososphaera</taxon>
    </lineage>
</organism>
<dbReference type="KEGG" id="nev:NTE_00188"/>
<dbReference type="Proteomes" id="UP000028194">
    <property type="component" value="Chromosome"/>
</dbReference>
<dbReference type="GeneID" id="43502541"/>
<sequence length="58" mass="6503">MVKPFAVRPAKIALRKKITHCSNCSVEVATVEALFKIEGAVFVRKYCQKCLADAEFEN</sequence>
<proteinExistence type="predicted"/>
<gene>
    <name evidence="1" type="ORF">NTE_00188</name>
</gene>
<evidence type="ECO:0000313" key="2">
    <source>
        <dbReference type="Proteomes" id="UP000028194"/>
    </source>
</evidence>
<dbReference type="OrthoDB" id="9048at2157"/>
<dbReference type="RefSeq" id="WP_158384906.1">
    <property type="nucleotide sequence ID" value="NZ_CP007174.1"/>
</dbReference>
<keyword evidence="2" id="KW-1185">Reference proteome</keyword>
<reference evidence="1 2" key="1">
    <citation type="journal article" date="2014" name="PLoS ONE">
        <title>Genome Sequence of Candidatus Nitrososphaera evergladensis from Group I.1b Enriched from Everglades Soil Reveals Novel Genomic Features of the Ammonia-Oxidizing Archaea.</title>
        <authorList>
            <person name="Zhalnina K.V."/>
            <person name="Dias R."/>
            <person name="Leonard M.T."/>
            <person name="Dorr de Quadros P."/>
            <person name="Camargo F.A."/>
            <person name="Drew J.C."/>
            <person name="Farmerie W.G."/>
            <person name="Daroub S.H."/>
            <person name="Triplett E.W."/>
        </authorList>
    </citation>
    <scope>NUCLEOTIDE SEQUENCE [LARGE SCALE GENOMIC DNA]</scope>
    <source>
        <strain evidence="1 2">SR1</strain>
    </source>
</reference>
<evidence type="ECO:0000313" key="1">
    <source>
        <dbReference type="EMBL" id="AIF82270.1"/>
    </source>
</evidence>
<dbReference type="HOGENOM" id="CLU_200166_0_0_2"/>